<proteinExistence type="inferred from homology"/>
<dbReference type="Pfam" id="PF03870">
    <property type="entry name" value="RNA_pol_Rpb8"/>
    <property type="match status" value="1"/>
</dbReference>
<comment type="caution">
    <text evidence="5">The sequence shown here is derived from an EMBL/GenBank/DDBJ whole genome shotgun (WGS) entry which is preliminary data.</text>
</comment>
<feature type="region of interest" description="Disordered" evidence="4">
    <location>
        <begin position="52"/>
        <end position="81"/>
    </location>
</feature>
<evidence type="ECO:0000256" key="3">
    <source>
        <dbReference type="ARBA" id="ARBA00023242"/>
    </source>
</evidence>
<dbReference type="EMBL" id="LCTV02000009">
    <property type="protein sequence ID" value="PRQ72755.1"/>
    <property type="molecule type" value="Genomic_DNA"/>
</dbReference>
<dbReference type="AlphaFoldDB" id="A0A2T0A428"/>
<gene>
    <name evidence="5" type="ORF">AAT19DRAFT_16679</name>
</gene>
<comment type="similarity">
    <text evidence="2">Belongs to the eukaryotic RPB8 RNA polymerase subunit family.</text>
</comment>
<feature type="compositionally biased region" description="Pro residues" evidence="4">
    <location>
        <begin position="61"/>
        <end position="71"/>
    </location>
</feature>
<accession>A0A2T0A428</accession>
<dbReference type="PANTHER" id="PTHR10917:SF0">
    <property type="entry name" value="DNA-DIRECTED RNA POLYMERASES I, II, AND III SUBUNIT RPABC3"/>
    <property type="match status" value="1"/>
</dbReference>
<dbReference type="GO" id="GO:0005666">
    <property type="term" value="C:RNA polymerase III complex"/>
    <property type="evidence" value="ECO:0007669"/>
    <property type="project" value="TreeGrafter"/>
</dbReference>
<dbReference type="GO" id="GO:0006351">
    <property type="term" value="P:DNA-templated transcription"/>
    <property type="evidence" value="ECO:0007669"/>
    <property type="project" value="InterPro"/>
</dbReference>
<dbReference type="PANTHER" id="PTHR10917">
    <property type="entry name" value="DNA-DIRECTED RNA POLYMERASES I, II, AND III SUBUNIT RPABC3"/>
    <property type="match status" value="1"/>
</dbReference>
<dbReference type="InterPro" id="IPR012340">
    <property type="entry name" value="NA-bd_OB-fold"/>
</dbReference>
<evidence type="ECO:0000256" key="2">
    <source>
        <dbReference type="ARBA" id="ARBA00008912"/>
    </source>
</evidence>
<evidence type="ECO:0000256" key="1">
    <source>
        <dbReference type="ARBA" id="ARBA00004123"/>
    </source>
</evidence>
<dbReference type="InterPro" id="IPR005570">
    <property type="entry name" value="RPABC3"/>
</dbReference>
<dbReference type="OrthoDB" id="20018at2759"/>
<evidence type="ECO:0000313" key="6">
    <source>
        <dbReference type="Proteomes" id="UP000239560"/>
    </source>
</evidence>
<evidence type="ECO:0000256" key="4">
    <source>
        <dbReference type="SAM" id="MobiDB-lite"/>
    </source>
</evidence>
<name>A0A2T0A428_RHOTO</name>
<dbReference type="Gene3D" id="2.40.50.140">
    <property type="entry name" value="Nucleic acid-binding proteins"/>
    <property type="match status" value="1"/>
</dbReference>
<dbReference type="FunFam" id="2.40.50.140:FF:000191">
    <property type="entry name" value="DNA-directed RNA polymerases I, II, and III subunit RPABC3"/>
    <property type="match status" value="1"/>
</dbReference>
<dbReference type="GO" id="GO:0005665">
    <property type="term" value="C:RNA polymerase II, core complex"/>
    <property type="evidence" value="ECO:0007669"/>
    <property type="project" value="TreeGrafter"/>
</dbReference>
<keyword evidence="3" id="KW-0539">Nucleus</keyword>
<dbReference type="GO" id="GO:0003899">
    <property type="term" value="F:DNA-directed RNA polymerase activity"/>
    <property type="evidence" value="ECO:0007669"/>
    <property type="project" value="InterPro"/>
</dbReference>
<evidence type="ECO:0000313" key="5">
    <source>
        <dbReference type="EMBL" id="PRQ72755.1"/>
    </source>
</evidence>
<sequence>MSALWRTQQTLVCLHCLLSRRADEGCPSSSRSHPAARVLEHLRELHSLHCFARHPPRPRPHPLSLPPPPRPDTASSRPNTMAAASTSSAIIFTDVFNVSDVDKDGKKFDRVSRIAAKSQNHDMRMTLDINTDLIDLRQESEFSLALASTLHPDGVAKDAGATGGWRADIEGGLADDWDYVMYGKVYKYDEGSGEEVTAYVSFGGLLMALTGVYRHMANLTVGEYVYLLLRPSKR</sequence>
<dbReference type="Proteomes" id="UP000239560">
    <property type="component" value="Unassembled WGS sequence"/>
</dbReference>
<dbReference type="SMART" id="SM00658">
    <property type="entry name" value="RPOL8c"/>
    <property type="match status" value="1"/>
</dbReference>
<dbReference type="GO" id="GO:0005736">
    <property type="term" value="C:RNA polymerase I complex"/>
    <property type="evidence" value="ECO:0007669"/>
    <property type="project" value="TreeGrafter"/>
</dbReference>
<organism evidence="5 6">
    <name type="scientific">Rhodotorula toruloides</name>
    <name type="common">Yeast</name>
    <name type="synonym">Rhodosporidium toruloides</name>
    <dbReference type="NCBI Taxonomy" id="5286"/>
    <lineage>
        <taxon>Eukaryota</taxon>
        <taxon>Fungi</taxon>
        <taxon>Dikarya</taxon>
        <taxon>Basidiomycota</taxon>
        <taxon>Pucciniomycotina</taxon>
        <taxon>Microbotryomycetes</taxon>
        <taxon>Sporidiobolales</taxon>
        <taxon>Sporidiobolaceae</taxon>
        <taxon>Rhodotorula</taxon>
    </lineage>
</organism>
<dbReference type="SUPFAM" id="SSF50249">
    <property type="entry name" value="Nucleic acid-binding proteins"/>
    <property type="match status" value="1"/>
</dbReference>
<comment type="subcellular location">
    <subcellularLocation>
        <location evidence="1">Nucleus</location>
    </subcellularLocation>
</comment>
<protein>
    <submittedName>
        <fullName evidence="5">RNA polymerase Rpb8-domain containing protein</fullName>
    </submittedName>
</protein>
<reference evidence="5 6" key="1">
    <citation type="journal article" date="2018" name="Elife">
        <title>Functional genomics of lipid metabolism in the oleaginous yeast Rhodosporidium toruloides.</title>
        <authorList>
            <person name="Coradetti S.T."/>
            <person name="Pinel D."/>
            <person name="Geiselman G."/>
            <person name="Ito M."/>
            <person name="Mondo S."/>
            <person name="Reilly M.C."/>
            <person name="Cheng Y.F."/>
            <person name="Bauer S."/>
            <person name="Grigoriev I."/>
            <person name="Gladden J.M."/>
            <person name="Simmons B.A."/>
            <person name="Brem R."/>
            <person name="Arkin A.P."/>
            <person name="Skerker J.M."/>
        </authorList>
    </citation>
    <scope>NUCLEOTIDE SEQUENCE [LARGE SCALE GENOMIC DNA]</scope>
    <source>
        <strain evidence="5 6">NBRC 0880</strain>
    </source>
</reference>